<evidence type="ECO:0000313" key="2">
    <source>
        <dbReference type="Proteomes" id="UP001501004"/>
    </source>
</evidence>
<evidence type="ECO:0000313" key="1">
    <source>
        <dbReference type="EMBL" id="GAA3740325.1"/>
    </source>
</evidence>
<dbReference type="PROSITE" id="PS51257">
    <property type="entry name" value="PROKAR_LIPOPROTEIN"/>
    <property type="match status" value="1"/>
</dbReference>
<gene>
    <name evidence="1" type="ORF">GCM10022239_14980</name>
</gene>
<name>A0ABP7FIU6_9MICO</name>
<dbReference type="Proteomes" id="UP001501004">
    <property type="component" value="Unassembled WGS sequence"/>
</dbReference>
<protein>
    <submittedName>
        <fullName evidence="1">Uncharacterized protein</fullName>
    </submittedName>
</protein>
<comment type="caution">
    <text evidence="1">The sequence shown here is derived from an EMBL/GenBank/DDBJ whole genome shotgun (WGS) entry which is preliminary data.</text>
</comment>
<keyword evidence="2" id="KW-1185">Reference proteome</keyword>
<accession>A0ABP7FIU6</accession>
<dbReference type="RefSeq" id="WP_344755311.1">
    <property type="nucleotide sequence ID" value="NZ_BAABAE010000003.1"/>
</dbReference>
<reference evidence="2" key="1">
    <citation type="journal article" date="2019" name="Int. J. Syst. Evol. Microbiol.">
        <title>The Global Catalogue of Microorganisms (GCM) 10K type strain sequencing project: providing services to taxonomists for standard genome sequencing and annotation.</title>
        <authorList>
            <consortium name="The Broad Institute Genomics Platform"/>
            <consortium name="The Broad Institute Genome Sequencing Center for Infectious Disease"/>
            <person name="Wu L."/>
            <person name="Ma J."/>
        </authorList>
    </citation>
    <scope>NUCLEOTIDE SEQUENCE [LARGE SCALE GENOMIC DNA]</scope>
    <source>
        <strain evidence="2">JCM 16949</strain>
    </source>
</reference>
<dbReference type="EMBL" id="BAABAE010000003">
    <property type="protein sequence ID" value="GAA3740325.1"/>
    <property type="molecule type" value="Genomic_DNA"/>
</dbReference>
<organism evidence="1 2">
    <name type="scientific">Leifsonella bigeumensis</name>
    <dbReference type="NCBI Taxonomy" id="433643"/>
    <lineage>
        <taxon>Bacteria</taxon>
        <taxon>Bacillati</taxon>
        <taxon>Actinomycetota</taxon>
        <taxon>Actinomycetes</taxon>
        <taxon>Micrococcales</taxon>
        <taxon>Microbacteriaceae</taxon>
        <taxon>Leifsonella</taxon>
    </lineage>
</organism>
<sequence>MIRLRNRSGLLGAVLAGFVVAGLLSGCTATPPESVTDTEVRAPDSITAKGVVLAAVLLSTADITAAVAEGLVTPAEVDTAQKAIEEGTLDEWRQKAEQESSTD</sequence>
<proteinExistence type="predicted"/>